<dbReference type="Proteomes" id="UP001591681">
    <property type="component" value="Unassembled WGS sequence"/>
</dbReference>
<feature type="domain" description="Integrase zinc-binding" evidence="3">
    <location>
        <begin position="102"/>
        <end position="156"/>
    </location>
</feature>
<dbReference type="Gene3D" id="3.30.420.10">
    <property type="entry name" value="Ribonuclease H-like superfamily/Ribonuclease H"/>
    <property type="match status" value="1"/>
</dbReference>
<evidence type="ECO:0000259" key="3">
    <source>
        <dbReference type="Pfam" id="PF17921"/>
    </source>
</evidence>
<feature type="compositionally biased region" description="Basic and acidic residues" evidence="2">
    <location>
        <begin position="241"/>
        <end position="254"/>
    </location>
</feature>
<accession>A0ABD1KS93</accession>
<dbReference type="InterPro" id="IPR050951">
    <property type="entry name" value="Retrovirus_Pol_polyprotein"/>
</dbReference>
<dbReference type="PANTHER" id="PTHR37984">
    <property type="entry name" value="PROTEIN CBG26694"/>
    <property type="match status" value="1"/>
</dbReference>
<dbReference type="InterPro" id="IPR041588">
    <property type="entry name" value="Integrase_H2C2"/>
</dbReference>
<feature type="region of interest" description="Disordered" evidence="2">
    <location>
        <begin position="241"/>
        <end position="282"/>
    </location>
</feature>
<dbReference type="FunFam" id="1.10.340.70:FF:000003">
    <property type="entry name" value="Protein CBG25708"/>
    <property type="match status" value="1"/>
</dbReference>
<organism evidence="4 5">
    <name type="scientific">Coilia grayii</name>
    <name type="common">Gray's grenadier anchovy</name>
    <dbReference type="NCBI Taxonomy" id="363190"/>
    <lineage>
        <taxon>Eukaryota</taxon>
        <taxon>Metazoa</taxon>
        <taxon>Chordata</taxon>
        <taxon>Craniata</taxon>
        <taxon>Vertebrata</taxon>
        <taxon>Euteleostomi</taxon>
        <taxon>Actinopterygii</taxon>
        <taxon>Neopterygii</taxon>
        <taxon>Teleostei</taxon>
        <taxon>Clupei</taxon>
        <taxon>Clupeiformes</taxon>
        <taxon>Clupeoidei</taxon>
        <taxon>Engraulidae</taxon>
        <taxon>Coilinae</taxon>
        <taxon>Coilia</taxon>
    </lineage>
</organism>
<evidence type="ECO:0000313" key="5">
    <source>
        <dbReference type="Proteomes" id="UP001591681"/>
    </source>
</evidence>
<evidence type="ECO:0000256" key="1">
    <source>
        <dbReference type="ARBA" id="ARBA00039658"/>
    </source>
</evidence>
<reference evidence="4 5" key="1">
    <citation type="submission" date="2024-09" db="EMBL/GenBank/DDBJ databases">
        <title>A chromosome-level genome assembly of Gray's grenadier anchovy, Coilia grayii.</title>
        <authorList>
            <person name="Fu Z."/>
        </authorList>
    </citation>
    <scope>NUCLEOTIDE SEQUENCE [LARGE SCALE GENOMIC DNA]</scope>
    <source>
        <strain evidence="4">G4</strain>
        <tissue evidence="4">Muscle</tissue>
    </source>
</reference>
<protein>
    <recommendedName>
        <fullName evidence="1">Gypsy retrotransposon integrase-like protein 1</fullName>
    </recommendedName>
</protein>
<name>A0ABD1KS93_9TELE</name>
<keyword evidence="5" id="KW-1185">Reference proteome</keyword>
<dbReference type="InterPro" id="IPR012337">
    <property type="entry name" value="RNaseH-like_sf"/>
</dbReference>
<sequence length="301" mass="34873">MYIADTLSRTTDNREADDIDDLCNEKVVHAQQATDVLSTETLNQLREATAADPVLQTLRETLDKGWPRKRRSVDNNLHSYWPMRHNISTENVIMMVSDTIIIPNSFKQVILEKQHIAHQGIQRTKAKARRVLYWPGMTRDIELMIEKCGPCQQLQPQQQKEPLIAHDISELPWTKVGTDIFELRGQFYLLLVDYLTKYPEVLNIPDKSAHTVIQKMKSVFARHGQIFRRNRRHLQKIHQSLFRDTDPEHSEDTPPQRLPADPPSQDHPAEADDSSVCHTRSGRAVVRPTRFKDFVMEVSKE</sequence>
<dbReference type="InterPro" id="IPR036397">
    <property type="entry name" value="RNaseH_sf"/>
</dbReference>
<proteinExistence type="predicted"/>
<comment type="caution">
    <text evidence="4">The sequence shown here is derived from an EMBL/GenBank/DDBJ whole genome shotgun (WGS) entry which is preliminary data.</text>
</comment>
<evidence type="ECO:0000256" key="2">
    <source>
        <dbReference type="SAM" id="MobiDB-lite"/>
    </source>
</evidence>
<evidence type="ECO:0000313" key="4">
    <source>
        <dbReference type="EMBL" id="KAL2102043.1"/>
    </source>
</evidence>
<dbReference type="Gene3D" id="1.10.340.70">
    <property type="match status" value="1"/>
</dbReference>
<dbReference type="PANTHER" id="PTHR37984:SF7">
    <property type="entry name" value="INTEGRASE CATALYTIC DOMAIN-CONTAINING PROTEIN"/>
    <property type="match status" value="1"/>
</dbReference>
<dbReference type="EMBL" id="JBHFQA010000003">
    <property type="protein sequence ID" value="KAL2102043.1"/>
    <property type="molecule type" value="Genomic_DNA"/>
</dbReference>
<dbReference type="AlphaFoldDB" id="A0ABD1KS93"/>
<dbReference type="SUPFAM" id="SSF53098">
    <property type="entry name" value="Ribonuclease H-like"/>
    <property type="match status" value="1"/>
</dbReference>
<dbReference type="Pfam" id="PF17921">
    <property type="entry name" value="Integrase_H2C2"/>
    <property type="match status" value="1"/>
</dbReference>
<gene>
    <name evidence="4" type="ORF">ACEWY4_003804</name>
</gene>